<proteinExistence type="predicted"/>
<reference evidence="1 2" key="1">
    <citation type="submission" date="2013-08" db="EMBL/GenBank/DDBJ databases">
        <authorList>
            <person name="Durkin A.S."/>
            <person name="Haft D.R."/>
            <person name="McCorrison J."/>
            <person name="Torralba M."/>
            <person name="Gillis M."/>
            <person name="Haft D.H."/>
            <person name="Methe B."/>
            <person name="Sutton G."/>
            <person name="Nelson K.E."/>
        </authorList>
    </citation>
    <scope>NUCLEOTIDE SEQUENCE [LARGE SCALE GENOMIC DNA]</scope>
    <source>
        <strain evidence="1 2">F0067</strain>
    </source>
</reference>
<dbReference type="EMBL" id="AWEY01000004">
    <property type="protein sequence ID" value="ERK40454.1"/>
    <property type="molecule type" value="Genomic_DNA"/>
</dbReference>
<protein>
    <recommendedName>
        <fullName evidence="3">Tetratricopeptide repeat protein</fullName>
    </recommendedName>
</protein>
<dbReference type="SUPFAM" id="SSF48452">
    <property type="entry name" value="TPR-like"/>
    <property type="match status" value="1"/>
</dbReference>
<gene>
    <name evidence="1" type="ORF">HMPREF9135_1322</name>
</gene>
<organism evidence="1 2">
    <name type="scientific">Segatella baroniae F0067</name>
    <dbReference type="NCBI Taxonomy" id="1115809"/>
    <lineage>
        <taxon>Bacteria</taxon>
        <taxon>Pseudomonadati</taxon>
        <taxon>Bacteroidota</taxon>
        <taxon>Bacteroidia</taxon>
        <taxon>Bacteroidales</taxon>
        <taxon>Prevotellaceae</taxon>
        <taxon>Segatella</taxon>
    </lineage>
</organism>
<dbReference type="PATRIC" id="fig|1115809.3.peg.104"/>
<dbReference type="RefSeq" id="WP_021588491.1">
    <property type="nucleotide sequence ID" value="NZ_AWEY01000004.1"/>
</dbReference>
<evidence type="ECO:0000313" key="1">
    <source>
        <dbReference type="EMBL" id="ERK40454.1"/>
    </source>
</evidence>
<accession>U2P9V6</accession>
<comment type="caution">
    <text evidence="1">The sequence shown here is derived from an EMBL/GenBank/DDBJ whole genome shotgun (WGS) entry which is preliminary data.</text>
</comment>
<evidence type="ECO:0000313" key="2">
    <source>
        <dbReference type="Proteomes" id="UP000016648"/>
    </source>
</evidence>
<dbReference type="Proteomes" id="UP000016648">
    <property type="component" value="Unassembled WGS sequence"/>
</dbReference>
<dbReference type="InterPro" id="IPR011990">
    <property type="entry name" value="TPR-like_helical_dom_sf"/>
</dbReference>
<evidence type="ECO:0008006" key="3">
    <source>
        <dbReference type="Google" id="ProtNLM"/>
    </source>
</evidence>
<dbReference type="Gene3D" id="1.25.40.10">
    <property type="entry name" value="Tetratricopeptide repeat domain"/>
    <property type="match status" value="1"/>
</dbReference>
<sequence>MKKSIWIVLLNFAFVLGYSQNKDISTAKSLVRTGKNLPKAEQLMRDLLADSVNRQNDRIWTILFESIRKQYENENEKLYLKQKYDTISLFMQTQKMFSVLDDYDKATAARSDKRGKEGFAFKKKYTEILDEYRPNLYNGGLFFLGKQKYDTAYRFFDEYINTAHKPLFSSFHYLDSDKLLPEAAYWAVYCGYKLHNPKATLHHSYLALKDTANYCLMLQYLAETYRAENDTARYFSTLKEGFYKYPSFPYFFPRLVEHYSRKNDYDSALAICDYGLAVDSTNQNYLFAKSTILLNTSQYDKCLTVCLKLISLNDSFPDAFLNAALVYYNQAIELDKNYSVARSQHANIIRFYREALKYFERYQALAPDRQDRWALPLYTIYLNLNMGKEFDNIDKILRNMKK</sequence>
<keyword evidence="2" id="KW-1185">Reference proteome</keyword>
<name>U2P9V6_9BACT</name>
<dbReference type="AlphaFoldDB" id="U2P9V6"/>